<name>L7KK52_9ACTN</name>
<dbReference type="AlphaFoldDB" id="L7KK52"/>
<proteinExistence type="predicted"/>
<evidence type="ECO:0000313" key="2">
    <source>
        <dbReference type="Proteomes" id="UP000010988"/>
    </source>
</evidence>
<evidence type="ECO:0000313" key="1">
    <source>
        <dbReference type="EMBL" id="GAC48083.1"/>
    </source>
</evidence>
<reference evidence="1 2" key="1">
    <citation type="submission" date="2012-12" db="EMBL/GenBank/DDBJ databases">
        <title>Whole genome shotgun sequence of Gordonia aichiensis NBRC 108223.</title>
        <authorList>
            <person name="Isaki-Nakamura S."/>
            <person name="Hosoyama A."/>
            <person name="Tsuchikane K."/>
            <person name="Ando Y."/>
            <person name="Baba S."/>
            <person name="Ohji S."/>
            <person name="Hamada M."/>
            <person name="Tamura T."/>
            <person name="Yamazoe A."/>
            <person name="Yamazaki S."/>
            <person name="Fujita N."/>
        </authorList>
    </citation>
    <scope>NUCLEOTIDE SEQUENCE [LARGE SCALE GENOMIC DNA]</scope>
    <source>
        <strain evidence="1 2">NBRC 108223</strain>
    </source>
</reference>
<keyword evidence="2" id="KW-1185">Reference proteome</keyword>
<dbReference type="OrthoDB" id="4370298at2"/>
<evidence type="ECO:0008006" key="3">
    <source>
        <dbReference type="Google" id="ProtNLM"/>
    </source>
</evidence>
<dbReference type="eggNOG" id="COG2244">
    <property type="taxonomic scope" value="Bacteria"/>
</dbReference>
<dbReference type="RefSeq" id="WP_005172601.1">
    <property type="nucleotide sequence ID" value="NZ_BANR01000004.1"/>
</dbReference>
<comment type="caution">
    <text evidence="1">The sequence shown here is derived from an EMBL/GenBank/DDBJ whole genome shotgun (WGS) entry which is preliminary data.</text>
</comment>
<dbReference type="EMBL" id="BANR01000004">
    <property type="protein sequence ID" value="GAC48083.1"/>
    <property type="molecule type" value="Genomic_DNA"/>
</dbReference>
<gene>
    <name evidence="1" type="ORF">GOACH_04_04810</name>
</gene>
<protein>
    <recommendedName>
        <fullName evidence="3">Condensation domain-containing protein</fullName>
    </recommendedName>
</protein>
<sequence length="425" mass="44772">MSCPAPRLDTARPVTGAAIDVHHASRRSAVVLGPLALPDARTATARLRRFAELGPHTRIGLQPSADRRTWLFAPDALATAVHTAPATGDPRTLLDELSSRAPGHLRVVLSDDHMAIDYDHGLGDTTLVNTIVDVLLGVDDVDVTLLPRLRTSTSALAIAGASVLCDPRRVVALARMHLSRDFRPPHPCQMVAIDRPGSTTSVMVRFDTKVVESMRAQRVVRAPDVGMFAIYTVALVRALTAAGLRVNPMVTLPFDARAYLPRSVGTMANFAAGLDFAVLPDTSPTALQAELSAASTMGRPVANLVVTAIKSRLAQRRGTSGNDALRSWTPAGEAAIDLLHSSGGVVPGRRGRWTFTDPDTAYVIGVADPPSPTGITVTSTSVTGSLCLTATFRDDVFAPDAVAAALDDVPSQASAALDETVPRSG</sequence>
<accession>L7KK52</accession>
<dbReference type="Proteomes" id="UP000010988">
    <property type="component" value="Unassembled WGS sequence"/>
</dbReference>
<dbReference type="STRING" id="1220583.GOACH_04_04810"/>
<organism evidence="1 2">
    <name type="scientific">Gordonia aichiensis NBRC 108223</name>
    <dbReference type="NCBI Taxonomy" id="1220583"/>
    <lineage>
        <taxon>Bacteria</taxon>
        <taxon>Bacillati</taxon>
        <taxon>Actinomycetota</taxon>
        <taxon>Actinomycetes</taxon>
        <taxon>Mycobacteriales</taxon>
        <taxon>Gordoniaceae</taxon>
        <taxon>Gordonia</taxon>
    </lineage>
</organism>